<reference evidence="7 8" key="1">
    <citation type="submission" date="2020-05" db="EMBL/GenBank/DDBJ databases">
        <title>Genome sequencing of Spirosoma sp. TS118.</title>
        <authorList>
            <person name="Lee J.-H."/>
            <person name="Jeong S."/>
            <person name="Zhao L."/>
            <person name="Jung J.-H."/>
            <person name="Kim M.-K."/>
            <person name="Lim S."/>
        </authorList>
    </citation>
    <scope>NUCLEOTIDE SEQUENCE [LARGE SCALE GENOMIC DNA]</scope>
    <source>
        <strain evidence="7 8">TS118</strain>
    </source>
</reference>
<feature type="binding site" evidence="3">
    <location>
        <position position="359"/>
    </location>
    <ligand>
        <name>CTP</name>
        <dbReference type="ChEBI" id="CHEBI:37563"/>
    </ligand>
</feature>
<comment type="function">
    <text evidence="4">Catalyzes two steps in the biosynthesis of coenzyme A. In the first step cysteine is conjugated to 4'-phosphopantothenate to form 4-phosphopantothenoylcysteine, in the latter compound is decarboxylated to form 4'-phosphopantotheine.</text>
</comment>
<comment type="similarity">
    <text evidence="3 4">In the N-terminal section; belongs to the HFCD (homo-oligomeric flavin containing Cys decarboxylase) superfamily.</text>
</comment>
<dbReference type="KEGG" id="stae:HNV11_12160"/>
<dbReference type="InterPro" id="IPR007085">
    <property type="entry name" value="DNA/pantothenate-metab_flavo_C"/>
</dbReference>
<organism evidence="7 8">
    <name type="scientific">Spirosoma taeanense</name>
    <dbReference type="NCBI Taxonomy" id="2735870"/>
    <lineage>
        <taxon>Bacteria</taxon>
        <taxon>Pseudomonadati</taxon>
        <taxon>Bacteroidota</taxon>
        <taxon>Cytophagia</taxon>
        <taxon>Cytophagales</taxon>
        <taxon>Cytophagaceae</taxon>
        <taxon>Spirosoma</taxon>
    </lineage>
</organism>
<comment type="cofactor">
    <cofactor evidence="3">
        <name>Mg(2+)</name>
        <dbReference type="ChEBI" id="CHEBI:18420"/>
    </cofactor>
</comment>
<comment type="pathway">
    <text evidence="3 4">Cofactor biosynthesis; coenzyme A biosynthesis; CoA from (R)-pantothenate: step 2/5.</text>
</comment>
<comment type="catalytic activity">
    <reaction evidence="3 4">
        <text>(R)-4'-phosphopantothenate + L-cysteine + CTP = N-[(R)-4-phosphopantothenoyl]-L-cysteine + CMP + diphosphate + H(+)</text>
        <dbReference type="Rhea" id="RHEA:19397"/>
        <dbReference type="ChEBI" id="CHEBI:10986"/>
        <dbReference type="ChEBI" id="CHEBI:15378"/>
        <dbReference type="ChEBI" id="CHEBI:33019"/>
        <dbReference type="ChEBI" id="CHEBI:35235"/>
        <dbReference type="ChEBI" id="CHEBI:37563"/>
        <dbReference type="ChEBI" id="CHEBI:59458"/>
        <dbReference type="ChEBI" id="CHEBI:60377"/>
        <dbReference type="EC" id="6.3.2.5"/>
    </reaction>
</comment>
<feature type="binding site" evidence="3">
    <location>
        <position position="341"/>
    </location>
    <ligand>
        <name>CTP</name>
        <dbReference type="ChEBI" id="CHEBI:37563"/>
    </ligand>
</feature>
<keyword evidence="3 4" id="KW-0436">Ligase</keyword>
<dbReference type="AlphaFoldDB" id="A0A6M5YA37"/>
<dbReference type="PANTHER" id="PTHR14359:SF6">
    <property type="entry name" value="PHOSPHOPANTOTHENOYLCYSTEINE DECARBOXYLASE"/>
    <property type="match status" value="1"/>
</dbReference>
<comment type="pathway">
    <text evidence="3 4">Cofactor biosynthesis; coenzyme A biosynthesis; CoA from (R)-pantothenate: step 3/5.</text>
</comment>
<keyword evidence="2 3" id="KW-0456">Lyase</keyword>
<dbReference type="Pfam" id="PF02441">
    <property type="entry name" value="Flavoprotein"/>
    <property type="match status" value="1"/>
</dbReference>
<dbReference type="PANTHER" id="PTHR14359">
    <property type="entry name" value="HOMO-OLIGOMERIC FLAVIN CONTAINING CYS DECARBOXYLASE FAMILY"/>
    <property type="match status" value="1"/>
</dbReference>
<name>A0A6M5YA37_9BACT</name>
<dbReference type="GO" id="GO:0004633">
    <property type="term" value="F:phosphopantothenoylcysteine decarboxylase activity"/>
    <property type="evidence" value="ECO:0007669"/>
    <property type="project" value="UniProtKB-UniRule"/>
</dbReference>
<accession>A0A6M5YA37</accession>
<dbReference type="InterPro" id="IPR005252">
    <property type="entry name" value="CoaBC"/>
</dbReference>
<dbReference type="EC" id="6.3.2.5" evidence="3"/>
<comment type="cofactor">
    <cofactor evidence="3">
        <name>FMN</name>
        <dbReference type="ChEBI" id="CHEBI:58210"/>
    </cofactor>
    <text evidence="3">Binds 1 FMN per subunit.</text>
</comment>
<gene>
    <name evidence="3 7" type="primary">coaBC</name>
    <name evidence="7" type="ORF">HNV11_12160</name>
</gene>
<dbReference type="EMBL" id="CP053435">
    <property type="protein sequence ID" value="QJW90073.1"/>
    <property type="molecule type" value="Genomic_DNA"/>
</dbReference>
<dbReference type="InterPro" id="IPR035929">
    <property type="entry name" value="CoaB-like_sf"/>
</dbReference>
<comment type="similarity">
    <text evidence="3 4">In the C-terminal section; belongs to the PPC synthetase family.</text>
</comment>
<proteinExistence type="inferred from homology"/>
<comment type="caution">
    <text evidence="3">Lacks conserved residue(s) required for the propagation of feature annotation.</text>
</comment>
<dbReference type="GO" id="GO:0010181">
    <property type="term" value="F:FMN binding"/>
    <property type="evidence" value="ECO:0007669"/>
    <property type="project" value="UniProtKB-UniRule"/>
</dbReference>
<feature type="region of interest" description="Phosphopantothenate--cysteine ligase" evidence="3">
    <location>
        <begin position="207"/>
        <end position="420"/>
    </location>
</feature>
<dbReference type="InterPro" id="IPR036551">
    <property type="entry name" value="Flavin_trans-like"/>
</dbReference>
<dbReference type="InterPro" id="IPR003382">
    <property type="entry name" value="Flavoprotein"/>
</dbReference>
<feature type="domain" description="DNA/pantothenate metabolism flavoprotein C-terminal" evidence="6">
    <location>
        <begin position="203"/>
        <end position="413"/>
    </location>
</feature>
<evidence type="ECO:0000256" key="2">
    <source>
        <dbReference type="ARBA" id="ARBA00023239"/>
    </source>
</evidence>
<dbReference type="SUPFAM" id="SSF52507">
    <property type="entry name" value="Homo-oligomeric flavin-containing Cys decarboxylases, HFCD"/>
    <property type="match status" value="1"/>
</dbReference>
<feature type="region of interest" description="Phosphopantothenoylcysteine decarboxylase" evidence="3">
    <location>
        <begin position="1"/>
        <end position="206"/>
    </location>
</feature>
<dbReference type="UniPathway" id="UPA00241">
    <property type="reaction ID" value="UER00353"/>
</dbReference>
<feature type="domain" description="Flavoprotein" evidence="5">
    <location>
        <begin position="4"/>
        <end position="174"/>
    </location>
</feature>
<comment type="catalytic activity">
    <reaction evidence="3 4">
        <text>N-[(R)-4-phosphopantothenoyl]-L-cysteine + H(+) = (R)-4'-phosphopantetheine + CO2</text>
        <dbReference type="Rhea" id="RHEA:16793"/>
        <dbReference type="ChEBI" id="CHEBI:15378"/>
        <dbReference type="ChEBI" id="CHEBI:16526"/>
        <dbReference type="ChEBI" id="CHEBI:59458"/>
        <dbReference type="ChEBI" id="CHEBI:61723"/>
        <dbReference type="EC" id="4.1.1.36"/>
    </reaction>
</comment>
<dbReference type="GO" id="GO:0071513">
    <property type="term" value="C:phosphopantothenoylcysteine decarboxylase complex"/>
    <property type="evidence" value="ECO:0007669"/>
    <property type="project" value="TreeGrafter"/>
</dbReference>
<feature type="binding site" evidence="3">
    <location>
        <position position="296"/>
    </location>
    <ligand>
        <name>CTP</name>
        <dbReference type="ChEBI" id="CHEBI:37563"/>
    </ligand>
</feature>
<keyword evidence="8" id="KW-1185">Reference proteome</keyword>
<sequence>MNGKRILLGVTGSISAYKSALLTRLLVKAGAEVQVIMTESAQTFITPLTLATLSKRPVLSAFVSNTDEGRWNNHVELGLWADALVIAPASAHTLARCAHGFCDDLLSAVYLSARCPVFFAPAMDLDMYHHPATVDNLRRLESFGNRIIRAEHGELASGLVGEGRLAEPETILQTLETFWADQPGKSSFDSFSVPPSPGPLPVANRRVLITAGPTQEPIDPVRFISNHSTGKMGYALAGAFVRAGADVTLVSGPTALAVPHPAIRRINVQSAQEMFEATEAEFARAEIVVLSAAVADYRPAFPASQKIKKTDDTVTLELTKTTDIAATLGARKGRGQWLMGFALETDNEQANALKKLHAKNLDWIVLNSLRDAGAGFGHDTNKITVIDKDEQTHEFALKSKNEVAQDLVALVADSLNKHEP</sequence>
<dbReference type="Proteomes" id="UP000502756">
    <property type="component" value="Chromosome"/>
</dbReference>
<comment type="function">
    <text evidence="3">Catalyzes two sequential steps in the biosynthesis of coenzyme A. In the first step cysteine is conjugated to 4'-phosphopantothenate to form 4-phosphopantothenoylcysteine. In the second step the latter compound is decarboxylated to form 4'-phosphopantotheine.</text>
</comment>
<evidence type="ECO:0000259" key="6">
    <source>
        <dbReference type="Pfam" id="PF04127"/>
    </source>
</evidence>
<keyword evidence="3 4" id="KW-0285">Flavoprotein</keyword>
<protein>
    <recommendedName>
        <fullName evidence="3">Coenzyme A biosynthesis bifunctional protein CoaBC</fullName>
    </recommendedName>
    <alternativeName>
        <fullName evidence="3">DNA/pantothenate metabolism flavoprotein</fullName>
    </alternativeName>
    <alternativeName>
        <fullName evidence="3">Phosphopantothenoylcysteine synthetase/decarboxylase</fullName>
        <shortName evidence="3">PPCS-PPCDC</shortName>
    </alternativeName>
    <domain>
        <recommendedName>
            <fullName evidence="3">Phosphopantothenoylcysteine decarboxylase</fullName>
            <shortName evidence="3">PPC decarboxylase</shortName>
            <shortName evidence="3">PPC-DC</shortName>
            <ecNumber evidence="3">4.1.1.36</ecNumber>
        </recommendedName>
        <alternativeName>
            <fullName evidence="3">CoaC</fullName>
        </alternativeName>
    </domain>
    <domain>
        <recommendedName>
            <fullName evidence="3">Phosphopantothenate--cysteine ligase</fullName>
            <ecNumber evidence="3">6.3.2.5</ecNumber>
        </recommendedName>
        <alternativeName>
            <fullName evidence="3">CoaB</fullName>
        </alternativeName>
        <alternativeName>
            <fullName evidence="3">Phosphopantothenoylcysteine synthetase</fullName>
            <shortName evidence="3">PPC synthetase</shortName>
            <shortName evidence="3">PPC-S</shortName>
        </alternativeName>
    </domain>
</protein>
<dbReference type="HAMAP" id="MF_02225">
    <property type="entry name" value="CoaBC"/>
    <property type="match status" value="1"/>
</dbReference>
<evidence type="ECO:0000313" key="7">
    <source>
        <dbReference type="EMBL" id="QJW90073.1"/>
    </source>
</evidence>
<keyword evidence="3" id="KW-0460">Magnesium</keyword>
<feature type="binding site" evidence="3">
    <location>
        <position position="355"/>
    </location>
    <ligand>
        <name>CTP</name>
        <dbReference type="ChEBI" id="CHEBI:37563"/>
    </ligand>
</feature>
<keyword evidence="3 4" id="KW-0288">FMN</keyword>
<dbReference type="GO" id="GO:0015941">
    <property type="term" value="P:pantothenate catabolic process"/>
    <property type="evidence" value="ECO:0007669"/>
    <property type="project" value="InterPro"/>
</dbReference>
<dbReference type="RefSeq" id="WP_171739917.1">
    <property type="nucleotide sequence ID" value="NZ_CP053435.1"/>
</dbReference>
<evidence type="ECO:0000256" key="1">
    <source>
        <dbReference type="ARBA" id="ARBA00022793"/>
    </source>
</evidence>
<dbReference type="NCBIfam" id="TIGR00521">
    <property type="entry name" value="coaBC_dfp"/>
    <property type="match status" value="1"/>
</dbReference>
<dbReference type="EC" id="4.1.1.36" evidence="3"/>
<dbReference type="GO" id="GO:0004632">
    <property type="term" value="F:phosphopantothenate--cysteine ligase activity"/>
    <property type="evidence" value="ECO:0007669"/>
    <property type="project" value="UniProtKB-UniRule"/>
</dbReference>
<dbReference type="Gene3D" id="3.40.50.1950">
    <property type="entry name" value="Flavin prenyltransferase-like"/>
    <property type="match status" value="1"/>
</dbReference>
<keyword evidence="1 3" id="KW-0210">Decarboxylase</keyword>
<keyword evidence="3" id="KW-0479">Metal-binding</keyword>
<dbReference type="GO" id="GO:0015937">
    <property type="term" value="P:coenzyme A biosynthetic process"/>
    <property type="evidence" value="ECO:0007669"/>
    <property type="project" value="UniProtKB-UniRule"/>
</dbReference>
<evidence type="ECO:0000259" key="5">
    <source>
        <dbReference type="Pfam" id="PF02441"/>
    </source>
</evidence>
<keyword evidence="3" id="KW-0511">Multifunctional enzyme</keyword>
<dbReference type="GO" id="GO:0046872">
    <property type="term" value="F:metal ion binding"/>
    <property type="evidence" value="ECO:0007669"/>
    <property type="project" value="UniProtKB-KW"/>
</dbReference>
<dbReference type="Pfam" id="PF04127">
    <property type="entry name" value="DFP"/>
    <property type="match status" value="1"/>
</dbReference>
<feature type="binding site" evidence="3">
    <location>
        <position position="306"/>
    </location>
    <ligand>
        <name>CTP</name>
        <dbReference type="ChEBI" id="CHEBI:37563"/>
    </ligand>
</feature>
<dbReference type="Gene3D" id="3.40.50.10300">
    <property type="entry name" value="CoaB-like"/>
    <property type="match status" value="1"/>
</dbReference>
<evidence type="ECO:0000256" key="3">
    <source>
        <dbReference type="HAMAP-Rule" id="MF_02225"/>
    </source>
</evidence>
<evidence type="ECO:0000313" key="8">
    <source>
        <dbReference type="Proteomes" id="UP000502756"/>
    </source>
</evidence>
<dbReference type="SUPFAM" id="SSF102645">
    <property type="entry name" value="CoaB-like"/>
    <property type="match status" value="1"/>
</dbReference>
<evidence type="ECO:0000256" key="4">
    <source>
        <dbReference type="RuleBase" id="RU364078"/>
    </source>
</evidence>